<dbReference type="AlphaFoldDB" id="A0A3A4F586"/>
<evidence type="ECO:0000256" key="1">
    <source>
        <dbReference type="SAM" id="MobiDB-lite"/>
    </source>
</evidence>
<evidence type="ECO:0000313" key="2">
    <source>
        <dbReference type="EMBL" id="RJN32966.1"/>
    </source>
</evidence>
<gene>
    <name evidence="2" type="ORF">D3250_03935</name>
</gene>
<comment type="caution">
    <text evidence="2">The sequence shown here is derived from an EMBL/GenBank/DDBJ whole genome shotgun (WGS) entry which is preliminary data.</text>
</comment>
<keyword evidence="3" id="KW-1185">Reference proteome</keyword>
<dbReference type="EMBL" id="QYZP01000001">
    <property type="protein sequence ID" value="RJN32966.1"/>
    <property type="molecule type" value="Genomic_DNA"/>
</dbReference>
<reference evidence="2 3" key="1">
    <citation type="submission" date="2018-09" db="EMBL/GenBank/DDBJ databases">
        <title>Nesterenkonia natronophila sp. nov., an alkaliphilic actinobacteriume isolated from a soda lake, and emended description of the genus Nesterenkonia.</title>
        <authorList>
            <person name="Menes R.J."/>
            <person name="Iriarte A."/>
        </authorList>
    </citation>
    <scope>NUCLEOTIDE SEQUENCE [LARGE SCALE GENOMIC DNA]</scope>
    <source>
        <strain evidence="2 3">M8</strain>
    </source>
</reference>
<accession>A0A3A4F586</accession>
<organism evidence="2 3">
    <name type="scientific">Nesterenkonia natronophila</name>
    <dbReference type="NCBI Taxonomy" id="2174932"/>
    <lineage>
        <taxon>Bacteria</taxon>
        <taxon>Bacillati</taxon>
        <taxon>Actinomycetota</taxon>
        <taxon>Actinomycetes</taxon>
        <taxon>Micrococcales</taxon>
        <taxon>Micrococcaceae</taxon>
        <taxon>Nesterenkonia</taxon>
    </lineage>
</organism>
<proteinExistence type="predicted"/>
<protein>
    <submittedName>
        <fullName evidence="2">Uncharacterized protein</fullName>
    </submittedName>
</protein>
<feature type="region of interest" description="Disordered" evidence="1">
    <location>
        <begin position="262"/>
        <end position="287"/>
    </location>
</feature>
<dbReference type="RefSeq" id="WP_147383474.1">
    <property type="nucleotide sequence ID" value="NZ_QYZP01000001.1"/>
</dbReference>
<dbReference type="Proteomes" id="UP000266615">
    <property type="component" value="Unassembled WGS sequence"/>
</dbReference>
<name>A0A3A4F586_9MICC</name>
<sequence>MDQRSQELGVFSSESAPWDVDGTILHVGSVDERLLSGYLSSTATQIYVVDADPLALQSVEDKAQRDKRLETSHRVISSDHEWTTFYIYSQTAHNGLQPPQEVQKRYPGVQLVKEVDVETCSVESLLEQVAMSEAETHCLVVNSVHIANQVLMQFGGVVSSNVRPRLVVLGNLDIAEQLGRNGTLRLLYSRGYSITEVLSLHEDFTLLMAQPTSQIKELSDRLRESQGERDECREKFEDAKQKFRERLAELEAQQQIELAEAKNRWDQQQRRDKSQTKEEVRLRDEQDSQLAELRDDLVKAQEQLASSSQELEEADQRMQKIAKRNTALRTENQLLKAEEEELKKRQKTLDAEILKVEVQLQMLKELLVKARDDD</sequence>
<evidence type="ECO:0000313" key="3">
    <source>
        <dbReference type="Proteomes" id="UP000266615"/>
    </source>
</evidence>